<dbReference type="Gene3D" id="3.30.429.10">
    <property type="entry name" value="Macrophage Migration Inhibitory Factor"/>
    <property type="match status" value="1"/>
</dbReference>
<organism evidence="1 2">
    <name type="scientific">Mesoplasma lactucae ATCC 49193</name>
    <dbReference type="NCBI Taxonomy" id="81460"/>
    <lineage>
        <taxon>Bacteria</taxon>
        <taxon>Bacillati</taxon>
        <taxon>Mycoplasmatota</taxon>
        <taxon>Mollicutes</taxon>
        <taxon>Entomoplasmatales</taxon>
        <taxon>Entomoplasmataceae</taxon>
        <taxon>Mesoplasma</taxon>
    </lineage>
</organism>
<sequence length="103" mass="12066">MPNIKFSGVDKSVVEKYALKIDEIATLINANKEAIIFIATNDEIFPKRGKQTPIFITVEWKQRLDKEEIFSKHLTEFFKEYSDSVRVFFTDINDKWYVNGNKA</sequence>
<reference evidence="1 2" key="1">
    <citation type="submission" date="2017-09" db="EMBL/GenBank/DDBJ databases">
        <title>SPAdes assembly of the Mesoplasma lactucae genome.</title>
        <authorList>
            <person name="Knight T.F."/>
            <person name="Rubinstein R."/>
            <person name="Citino T."/>
        </authorList>
    </citation>
    <scope>NUCLEOTIDE SEQUENCE [LARGE SCALE GENOMIC DNA]</scope>
    <source>
        <strain evidence="1 2">831-C4</strain>
    </source>
</reference>
<evidence type="ECO:0000313" key="2">
    <source>
        <dbReference type="Proteomes" id="UP000232227"/>
    </source>
</evidence>
<evidence type="ECO:0000313" key="1">
    <source>
        <dbReference type="EMBL" id="ATG97683.1"/>
    </source>
</evidence>
<dbReference type="Proteomes" id="UP000232227">
    <property type="component" value="Chromosome"/>
</dbReference>
<dbReference type="KEGG" id="mlac:CP520_03005"/>
<dbReference type="Pfam" id="PF08921">
    <property type="entry name" value="DUF1904"/>
    <property type="match status" value="1"/>
</dbReference>
<dbReference type="RefSeq" id="WP_096862971.1">
    <property type="nucleotide sequence ID" value="NZ_CP023668.1"/>
</dbReference>
<dbReference type="InterPro" id="IPR015017">
    <property type="entry name" value="DUF1904"/>
</dbReference>
<dbReference type="AlphaFoldDB" id="A0A291ISF3"/>
<accession>A0A291ISF3</accession>
<gene>
    <name evidence="1" type="ORF">CP520_03005</name>
</gene>
<dbReference type="EMBL" id="CP023668">
    <property type="protein sequence ID" value="ATG97683.1"/>
    <property type="molecule type" value="Genomic_DNA"/>
</dbReference>
<keyword evidence="2" id="KW-1185">Reference proteome</keyword>
<protein>
    <submittedName>
        <fullName evidence="1">Uncharacterized protein</fullName>
    </submittedName>
</protein>
<dbReference type="SUPFAM" id="SSF55331">
    <property type="entry name" value="Tautomerase/MIF"/>
    <property type="match status" value="1"/>
</dbReference>
<name>A0A291ISF3_9MOLU</name>
<proteinExistence type="predicted"/>
<dbReference type="InterPro" id="IPR014347">
    <property type="entry name" value="Tautomerase/MIF_sf"/>
</dbReference>
<dbReference type="OrthoDB" id="389471at2"/>